<feature type="transmembrane region" description="Helical" evidence="1">
    <location>
        <begin position="253"/>
        <end position="272"/>
    </location>
</feature>
<feature type="transmembrane region" description="Helical" evidence="1">
    <location>
        <begin position="198"/>
        <end position="216"/>
    </location>
</feature>
<dbReference type="PANTHER" id="PTHR28147">
    <property type="entry name" value="N-GLYCOSYLATION PROTEIN EOS1"/>
    <property type="match status" value="1"/>
</dbReference>
<keyword evidence="1" id="KW-1133">Transmembrane helix</keyword>
<sequence>MRTDIDVIYRYTAITEHSSLRIESPSPISRLSRHSSQAIDCVEGDCEVQTVKALATRLPPLPLEELQSPEDAAAAAAAAVASDGLDSGDEKGDVRLHPRIAVALGVDRRYHKWLMLARAGSTLPCALGFVKCVYAGWEEWEGRGLRVRCAVEFSTTMKEIVLAAAWILGAGYQCFRFTDSLMTRWLVNYTPLATLVRLISITGIIAYFISGAHYCLGVKGDVRMLLPAWIMIYCTIGIGFHVVRMRISEYREVSTSITVFTGLSFATMMILLQDSHEKRDRPPWKEWGGWVWELVMVWWDRVRVQERDL</sequence>
<reference evidence="2 3" key="1">
    <citation type="submission" date="2019-10" db="EMBL/GenBank/DDBJ databases">
        <authorList>
            <person name="Palmer J.M."/>
        </authorList>
    </citation>
    <scope>NUCLEOTIDE SEQUENCE [LARGE SCALE GENOMIC DNA]</scope>
    <source>
        <strain evidence="2 3">TWF718</strain>
    </source>
</reference>
<keyword evidence="1" id="KW-0472">Membrane</keyword>
<dbReference type="Pfam" id="PF12326">
    <property type="entry name" value="EOS1"/>
    <property type="match status" value="1"/>
</dbReference>
<dbReference type="GO" id="GO:0005789">
    <property type="term" value="C:endoplasmic reticulum membrane"/>
    <property type="evidence" value="ECO:0007669"/>
    <property type="project" value="InterPro"/>
</dbReference>
<name>A0AAN8RBS8_9PEZI</name>
<dbReference type="AlphaFoldDB" id="A0AAN8RBS8"/>
<comment type="caution">
    <text evidence="2">The sequence shown here is derived from an EMBL/GenBank/DDBJ whole genome shotgun (WGS) entry which is preliminary data.</text>
</comment>
<feature type="transmembrane region" description="Helical" evidence="1">
    <location>
        <begin position="228"/>
        <end position="247"/>
    </location>
</feature>
<dbReference type="GO" id="GO:0006487">
    <property type="term" value="P:protein N-linked glycosylation"/>
    <property type="evidence" value="ECO:0007669"/>
    <property type="project" value="TreeGrafter"/>
</dbReference>
<protein>
    <submittedName>
        <fullName evidence="2">Uncharacterized protein</fullName>
    </submittedName>
</protein>
<dbReference type="Proteomes" id="UP001313282">
    <property type="component" value="Unassembled WGS sequence"/>
</dbReference>
<accession>A0AAN8RBS8</accession>
<dbReference type="GO" id="GO:0034599">
    <property type="term" value="P:cellular response to oxidative stress"/>
    <property type="evidence" value="ECO:0007669"/>
    <property type="project" value="InterPro"/>
</dbReference>
<proteinExistence type="predicted"/>
<keyword evidence="3" id="KW-1185">Reference proteome</keyword>
<dbReference type="InterPro" id="IPR021100">
    <property type="entry name" value="N-glycosylation_EOS1"/>
</dbReference>
<keyword evidence="1" id="KW-0812">Transmembrane</keyword>
<evidence type="ECO:0000313" key="2">
    <source>
        <dbReference type="EMBL" id="KAK6330887.1"/>
    </source>
</evidence>
<organism evidence="2 3">
    <name type="scientific">Orbilia javanica</name>
    <dbReference type="NCBI Taxonomy" id="47235"/>
    <lineage>
        <taxon>Eukaryota</taxon>
        <taxon>Fungi</taxon>
        <taxon>Dikarya</taxon>
        <taxon>Ascomycota</taxon>
        <taxon>Pezizomycotina</taxon>
        <taxon>Orbiliomycetes</taxon>
        <taxon>Orbiliales</taxon>
        <taxon>Orbiliaceae</taxon>
        <taxon>Orbilia</taxon>
    </lineage>
</organism>
<evidence type="ECO:0000313" key="3">
    <source>
        <dbReference type="Proteomes" id="UP001313282"/>
    </source>
</evidence>
<gene>
    <name evidence="2" type="ORF">TWF718_003085</name>
</gene>
<evidence type="ECO:0000256" key="1">
    <source>
        <dbReference type="SAM" id="Phobius"/>
    </source>
</evidence>
<dbReference type="PANTHER" id="PTHR28147:SF1">
    <property type="entry name" value="N-GLYCOSYLATION PROTEIN EOS1"/>
    <property type="match status" value="1"/>
</dbReference>
<dbReference type="EMBL" id="JAVHNR010000011">
    <property type="protein sequence ID" value="KAK6330887.1"/>
    <property type="molecule type" value="Genomic_DNA"/>
</dbReference>